<dbReference type="RefSeq" id="WP_075268770.1">
    <property type="nucleotide sequence ID" value="NZ_CP014332.1"/>
</dbReference>
<dbReference type="Pfam" id="PF00210">
    <property type="entry name" value="Ferritin"/>
    <property type="match status" value="1"/>
</dbReference>
<evidence type="ECO:0000313" key="4">
    <source>
        <dbReference type="EMBL" id="APS40908.1"/>
    </source>
</evidence>
<dbReference type="EMBL" id="CP014332">
    <property type="protein sequence ID" value="APS40908.1"/>
    <property type="molecule type" value="Genomic_DNA"/>
</dbReference>
<gene>
    <name evidence="4" type="ORF">FOL01_0049</name>
</gene>
<feature type="domain" description="Ferritin/DPS" evidence="3">
    <location>
        <begin position="12"/>
        <end position="154"/>
    </location>
</feature>
<dbReference type="SUPFAM" id="SSF47240">
    <property type="entry name" value="Ferritin-like"/>
    <property type="match status" value="1"/>
</dbReference>
<dbReference type="OrthoDB" id="9797023at2"/>
<dbReference type="GO" id="GO:0003677">
    <property type="term" value="F:DNA binding"/>
    <property type="evidence" value="ECO:0007669"/>
    <property type="project" value="UniProtKB-KW"/>
</dbReference>
<comment type="similarity">
    <text evidence="1 2">Belongs to the Dps family.</text>
</comment>
<dbReference type="Proteomes" id="UP000185473">
    <property type="component" value="Chromosome"/>
</dbReference>
<dbReference type="CDD" id="cd01043">
    <property type="entry name" value="DPS"/>
    <property type="match status" value="1"/>
</dbReference>
<name>A0A1L6R8S9_9LACO</name>
<dbReference type="KEGG" id="wjo:FOL01_0049"/>
<dbReference type="PROSITE" id="PS00818">
    <property type="entry name" value="DPS_1"/>
    <property type="match status" value="1"/>
</dbReference>
<organism evidence="4 5">
    <name type="scientific">Weissella jogaejeotgali</name>
    <dbReference type="NCBI Taxonomy" id="1631871"/>
    <lineage>
        <taxon>Bacteria</taxon>
        <taxon>Bacillati</taxon>
        <taxon>Bacillota</taxon>
        <taxon>Bacilli</taxon>
        <taxon>Lactobacillales</taxon>
        <taxon>Lactobacillaceae</taxon>
        <taxon>Weissella</taxon>
    </lineage>
</organism>
<proteinExistence type="inferred from homology"/>
<dbReference type="InterPro" id="IPR009078">
    <property type="entry name" value="Ferritin-like_SF"/>
</dbReference>
<evidence type="ECO:0000256" key="1">
    <source>
        <dbReference type="ARBA" id="ARBA00009497"/>
    </source>
</evidence>
<reference evidence="4 5" key="1">
    <citation type="submission" date="2016-02" db="EMBL/GenBank/DDBJ databases">
        <title>Complete Genome Sequence of Weissella jogaejeotgali FOL01.</title>
        <authorList>
            <person name="Lee J.-H."/>
            <person name="Ku H.-J."/>
        </authorList>
    </citation>
    <scope>NUCLEOTIDE SEQUENCE [LARGE SCALE GENOMIC DNA]</scope>
    <source>
        <strain evidence="4 5">FOL01</strain>
    </source>
</reference>
<dbReference type="GO" id="GO:0016722">
    <property type="term" value="F:oxidoreductase activity, acting on metal ions"/>
    <property type="evidence" value="ECO:0007669"/>
    <property type="project" value="InterPro"/>
</dbReference>
<dbReference type="PANTHER" id="PTHR42932">
    <property type="entry name" value="GENERAL STRESS PROTEIN 20U"/>
    <property type="match status" value="1"/>
</dbReference>
<dbReference type="PIRSF" id="PIRSF005900">
    <property type="entry name" value="Dps"/>
    <property type="match status" value="1"/>
</dbReference>
<evidence type="ECO:0000313" key="5">
    <source>
        <dbReference type="Proteomes" id="UP000185473"/>
    </source>
</evidence>
<dbReference type="PROSITE" id="PS00819">
    <property type="entry name" value="DPS_2"/>
    <property type="match status" value="1"/>
</dbReference>
<dbReference type="STRING" id="1631871.FOL01_0049"/>
<dbReference type="InterPro" id="IPR012347">
    <property type="entry name" value="Ferritin-like"/>
</dbReference>
<dbReference type="PRINTS" id="PR01346">
    <property type="entry name" value="HELNAPAPROT"/>
</dbReference>
<keyword evidence="4" id="KW-0238">DNA-binding</keyword>
<dbReference type="Gene3D" id="1.20.1260.10">
    <property type="match status" value="1"/>
</dbReference>
<accession>A0A1L6R8S9</accession>
<protein>
    <submittedName>
        <fullName evidence="4">Non-specific DNA-binding protein Dps / Iron-binding ferritin-like antioxidant protein / Ferroxidase</fullName>
    </submittedName>
</protein>
<sequence>MNQKYDYPRTRAQLNQLVADLSQIQTNVHQTHWYMRGKQFFNLHPQMDEFNEDFADELDQVAERLIALNGAPFATTHEFIEHTGLPDEHIDFGQYDLPDLMQRLVDQFRYLRDQFQQAIDVTDDENDQPTQDMINGFKIDIDKKIWMLSAYLEKGPFDGD</sequence>
<dbReference type="InterPro" id="IPR008331">
    <property type="entry name" value="Ferritin_DPS_dom"/>
</dbReference>
<dbReference type="InterPro" id="IPR023188">
    <property type="entry name" value="DPS_DNA-bd_CS"/>
</dbReference>
<dbReference type="AlphaFoldDB" id="A0A1L6R8S9"/>
<evidence type="ECO:0000259" key="3">
    <source>
        <dbReference type="Pfam" id="PF00210"/>
    </source>
</evidence>
<dbReference type="InterPro" id="IPR002177">
    <property type="entry name" value="DPS_DNA-bd"/>
</dbReference>
<keyword evidence="5" id="KW-1185">Reference proteome</keyword>
<dbReference type="GO" id="GO:0008199">
    <property type="term" value="F:ferric iron binding"/>
    <property type="evidence" value="ECO:0007669"/>
    <property type="project" value="InterPro"/>
</dbReference>
<dbReference type="PANTHER" id="PTHR42932:SF1">
    <property type="entry name" value="GENERAL STRESS PROTEIN 20U"/>
    <property type="match status" value="1"/>
</dbReference>
<evidence type="ECO:0000256" key="2">
    <source>
        <dbReference type="RuleBase" id="RU003875"/>
    </source>
</evidence>